<proteinExistence type="predicted"/>
<dbReference type="PANTHER" id="PTHR32060">
    <property type="entry name" value="TAIL-SPECIFIC PROTEASE"/>
    <property type="match status" value="1"/>
</dbReference>
<dbReference type="Gene3D" id="2.30.42.10">
    <property type="match status" value="1"/>
</dbReference>
<dbReference type="InterPro" id="IPR001119">
    <property type="entry name" value="SLH_dom"/>
</dbReference>
<feature type="compositionally biased region" description="Gly residues" evidence="1">
    <location>
        <begin position="108"/>
        <end position="117"/>
    </location>
</feature>
<feature type="signal peptide" evidence="2">
    <location>
        <begin position="1"/>
        <end position="29"/>
    </location>
</feature>
<dbReference type="InterPro" id="IPR029045">
    <property type="entry name" value="ClpP/crotonase-like_dom_sf"/>
</dbReference>
<keyword evidence="2" id="KW-0732">Signal</keyword>
<dbReference type="CDD" id="cd06567">
    <property type="entry name" value="Peptidase_S41"/>
    <property type="match status" value="1"/>
</dbReference>
<evidence type="ECO:0000313" key="6">
    <source>
        <dbReference type="Proteomes" id="UP001596044"/>
    </source>
</evidence>
<comment type="caution">
    <text evidence="5">The sequence shown here is derived from an EMBL/GenBank/DDBJ whole genome shotgun (WGS) entry which is preliminary data.</text>
</comment>
<name>A0ABW0KI41_9BACL</name>
<dbReference type="InterPro" id="IPR036034">
    <property type="entry name" value="PDZ_sf"/>
</dbReference>
<organism evidence="5 6">
    <name type="scientific">Paenibacillus aestuarii</name>
    <dbReference type="NCBI Taxonomy" id="516965"/>
    <lineage>
        <taxon>Bacteria</taxon>
        <taxon>Bacillati</taxon>
        <taxon>Bacillota</taxon>
        <taxon>Bacilli</taxon>
        <taxon>Bacillales</taxon>
        <taxon>Paenibacillaceae</taxon>
        <taxon>Paenibacillus</taxon>
    </lineage>
</organism>
<gene>
    <name evidence="5" type="ORF">ACFPOG_31685</name>
</gene>
<dbReference type="SMART" id="SM00228">
    <property type="entry name" value="PDZ"/>
    <property type="match status" value="1"/>
</dbReference>
<dbReference type="Pfam" id="PF03572">
    <property type="entry name" value="Peptidase_S41"/>
    <property type="match status" value="1"/>
</dbReference>
<sequence length="1380" mass="148228">MKVNRLALPFFAPLLSLSLLFASPMQAFAQTTVAITYEADGTVRGTVTSDTYVDSSPNKLMLFNDFAPEHSCLDVHASPWTVTNGVYRFEFSALPDGSGGNSAEASEGGTGAGGGSSQFGETAPPAAFAYGSCSDTKLRTYATHQDFVGGKDYYFNQNPLTAKSGSGLIVSPAEDDASAYELSWETPNGTGPFQYNVNVQMEAEDDPTAVEETSFGPLTSTSYVLDTSTLPHPPAGPVTISVYDTETGVMSRLYGNDLLNPMNTPVSPDEDIRSQTKATVDLYDNGQWVPMPDITVQNQFAGLYSAGYVTADTSVQMNLVNAQGSMDMEAYKDRTFRITYEFGSAPFHPGVLSTLDFDTQFAPNGWTFNAETGTLQLFLKPAHFEESDDAYWNVYAGIYQTGGSVDPDLDGSTLATFHARSSLPEFITKSNYQDGAVASLFSDAGNAHGNVKWYLPVRLLNSLHIYQASEIALNEWDPEQAQEAAVPFEHKDDIVQGTLEGTLIETEPGAGLTLPTLLVVTKNLAGMEHDDLAIMKSLVKDEMYFDHGQISPEAIDAAGSIPDLLKVLNDRYTYYFTKEEYAGFVSQFSGNLGGIGITMGDEPSGIKVVSILPGSPAAEHGLQPGDLLTAIDGKSLEGILPELRLLLMRGEVGEDITLTVVRGNEVPFTVTMTRANIFPPVVDGKVINDHTIHLTIHSFTNNLPQLIGQFMNEKASELDLSKSVDLILDLRDNGGGDANAAFNFLQSAFAQGTPLIQQESKNKSYPPIIYGRGTENKFSRIVLLDNENTASASEITSVALKDNGAALLGKKTYGKGISQVQYMFPDGSAMKFTDAKFTGTKGTEYNHIGLLPNLDLKNLPNEQWIKLAEMLMSSPADQAPKAGDLRITLNDQAYDIDAAWFYTAANQETAKQLLPLVQAPDSLSIYNGSGFESKSAAEVMAFYGLLANSDSHHDGASTESQPAVSQPVAPAETKPGTPKVEVRSTITMQKMADGTQIPVAEVDKADVLAKLSANREVQNFLVTVDSPSSGAAKLRMPTSLLAAIADNNAGSTFTLQTGDASYQLPAALLLNPAVKAQLQGLDPLGADTSLEVQVIERKDTVLKQGKLVSKVAQFDIVLTSGTKQVQLDDFGKQFVNRTLALDANTDTNHAVGVLVNADGTVSPVPTQFVAVDGKKVAKLMRNGNSAYAVIENDTIAPLADVAGHWAESNIRHLADKLIVTGYADQSYQPERKLTRAEYMALLGRSLGFTSTPLVNSPYSDVHERDWFSGLIPAVTATGLMNGYEDSTFRGGQYVSREEAVVLMVRALELFRGADMPAGTAPTFKDEADISAFAKAAVGKAMSAGLVQGKEGERFEPHDQLTRAEAAVLIDGLVQALANSN</sequence>
<dbReference type="SUPFAM" id="SSF50156">
    <property type="entry name" value="PDZ domain-like"/>
    <property type="match status" value="1"/>
</dbReference>
<dbReference type="InterPro" id="IPR001478">
    <property type="entry name" value="PDZ"/>
</dbReference>
<feature type="domain" description="SLH" evidence="4">
    <location>
        <begin position="1193"/>
        <end position="1252"/>
    </location>
</feature>
<feature type="domain" description="SLH" evidence="4">
    <location>
        <begin position="1320"/>
        <end position="1380"/>
    </location>
</feature>
<feature type="chain" id="PRO_5045417579" evidence="2">
    <location>
        <begin position="30"/>
        <end position="1380"/>
    </location>
</feature>
<dbReference type="PANTHER" id="PTHR32060:SF30">
    <property type="entry name" value="CARBOXY-TERMINAL PROCESSING PROTEASE CTPA"/>
    <property type="match status" value="1"/>
</dbReference>
<protein>
    <submittedName>
        <fullName evidence="5">S-layer homology domain-containing protein</fullName>
    </submittedName>
</protein>
<feature type="region of interest" description="Disordered" evidence="1">
    <location>
        <begin position="952"/>
        <end position="978"/>
    </location>
</feature>
<feature type="domain" description="PDZ" evidence="3">
    <location>
        <begin position="584"/>
        <end position="639"/>
    </location>
</feature>
<dbReference type="InterPro" id="IPR005151">
    <property type="entry name" value="Tail-specific_protease"/>
</dbReference>
<evidence type="ECO:0000256" key="1">
    <source>
        <dbReference type="SAM" id="MobiDB-lite"/>
    </source>
</evidence>
<dbReference type="Gene3D" id="3.90.226.10">
    <property type="entry name" value="2-enoyl-CoA Hydratase, Chain A, domain 1"/>
    <property type="match status" value="1"/>
</dbReference>
<evidence type="ECO:0000256" key="2">
    <source>
        <dbReference type="SAM" id="SignalP"/>
    </source>
</evidence>
<evidence type="ECO:0000313" key="5">
    <source>
        <dbReference type="EMBL" id="MFC5452772.1"/>
    </source>
</evidence>
<dbReference type="Pfam" id="PF00395">
    <property type="entry name" value="SLH"/>
    <property type="match status" value="3"/>
</dbReference>
<dbReference type="Pfam" id="PF13180">
    <property type="entry name" value="PDZ_2"/>
    <property type="match status" value="1"/>
</dbReference>
<accession>A0ABW0KI41</accession>
<dbReference type="SUPFAM" id="SSF52096">
    <property type="entry name" value="ClpP/crotonase"/>
    <property type="match status" value="1"/>
</dbReference>
<evidence type="ECO:0000259" key="4">
    <source>
        <dbReference type="PROSITE" id="PS51272"/>
    </source>
</evidence>
<dbReference type="SMART" id="SM00245">
    <property type="entry name" value="TSPc"/>
    <property type="match status" value="1"/>
</dbReference>
<dbReference type="Gene3D" id="3.30.750.44">
    <property type="match status" value="1"/>
</dbReference>
<keyword evidence="6" id="KW-1185">Reference proteome</keyword>
<dbReference type="PROSITE" id="PS50106">
    <property type="entry name" value="PDZ"/>
    <property type="match status" value="1"/>
</dbReference>
<dbReference type="PROSITE" id="PS51272">
    <property type="entry name" value="SLH"/>
    <property type="match status" value="3"/>
</dbReference>
<dbReference type="EMBL" id="JBHSMJ010000063">
    <property type="protein sequence ID" value="MFC5452772.1"/>
    <property type="molecule type" value="Genomic_DNA"/>
</dbReference>
<dbReference type="CDD" id="cd06782">
    <property type="entry name" value="cpPDZ_CPP-like"/>
    <property type="match status" value="1"/>
</dbReference>
<dbReference type="Proteomes" id="UP001596044">
    <property type="component" value="Unassembled WGS sequence"/>
</dbReference>
<feature type="region of interest" description="Disordered" evidence="1">
    <location>
        <begin position="98"/>
        <end position="120"/>
    </location>
</feature>
<evidence type="ECO:0000259" key="3">
    <source>
        <dbReference type="PROSITE" id="PS50106"/>
    </source>
</evidence>
<dbReference type="RefSeq" id="WP_270877776.1">
    <property type="nucleotide sequence ID" value="NZ_JAQFVF010000009.1"/>
</dbReference>
<reference evidence="6" key="1">
    <citation type="journal article" date="2019" name="Int. J. Syst. Evol. Microbiol.">
        <title>The Global Catalogue of Microorganisms (GCM) 10K type strain sequencing project: providing services to taxonomists for standard genome sequencing and annotation.</title>
        <authorList>
            <consortium name="The Broad Institute Genomics Platform"/>
            <consortium name="The Broad Institute Genome Sequencing Center for Infectious Disease"/>
            <person name="Wu L."/>
            <person name="Ma J."/>
        </authorList>
    </citation>
    <scope>NUCLEOTIDE SEQUENCE [LARGE SCALE GENOMIC DNA]</scope>
    <source>
        <strain evidence="6">KACC 11904</strain>
    </source>
</reference>
<feature type="domain" description="SLH" evidence="4">
    <location>
        <begin position="1254"/>
        <end position="1317"/>
    </location>
</feature>